<dbReference type="GO" id="GO:0055129">
    <property type="term" value="P:L-proline biosynthetic process"/>
    <property type="evidence" value="ECO:0007669"/>
    <property type="project" value="UniProtKB-UniRule"/>
</dbReference>
<gene>
    <name evidence="8" type="primary">proB</name>
    <name evidence="10" type="ORF">SAMN05444406_11137</name>
</gene>
<sequence>MGDVVEEKKDEGITARIGYTGDKGKARDAKSVIERIKNAKTVVVKVGTSTITHHNGTINLLVVEKLVRALSDLKNENKNVVLVTSGAIGVGCSRMGLKKKPESLPEKQALAAIGQVNLMHVYSRLFSEYGQIASQILLTKDVIEDEERKLNAINTFNTLFRYGSIPIVNENDTVATEEIEFGDNDTLSAVVAVLVKADLLILLSDIDGLYDKNPKHHPDAKLIPVVYGITRQIEQNCQNTDNSFGTGGMITKLAAARICNSHGIPMVIANGDNPYNICRIINGEPVGTIFVPNGEED</sequence>
<proteinExistence type="inferred from homology"/>
<comment type="subcellular location">
    <subcellularLocation>
        <location evidence="8">Cytoplasm</location>
    </subcellularLocation>
</comment>
<keyword evidence="1 8" id="KW-0963">Cytoplasm</keyword>
<dbReference type="Gene3D" id="3.40.1160.10">
    <property type="entry name" value="Acetylglutamate kinase-like"/>
    <property type="match status" value="1"/>
</dbReference>
<accession>A0A1I5VIN9</accession>
<evidence type="ECO:0000256" key="7">
    <source>
        <dbReference type="ARBA" id="ARBA00022840"/>
    </source>
</evidence>
<dbReference type="InterPro" id="IPR001048">
    <property type="entry name" value="Asp/Glu/Uridylate_kinase"/>
</dbReference>
<dbReference type="InterPro" id="IPR036393">
    <property type="entry name" value="AceGlu_kinase-like_sf"/>
</dbReference>
<feature type="binding site" evidence="8">
    <location>
        <begin position="246"/>
        <end position="252"/>
    </location>
    <ligand>
        <name>ATP</name>
        <dbReference type="ChEBI" id="CHEBI:30616"/>
    </ligand>
</feature>
<evidence type="ECO:0000259" key="9">
    <source>
        <dbReference type="Pfam" id="PF00696"/>
    </source>
</evidence>
<dbReference type="GO" id="GO:0005524">
    <property type="term" value="F:ATP binding"/>
    <property type="evidence" value="ECO:0007669"/>
    <property type="project" value="UniProtKB-KW"/>
</dbReference>
<dbReference type="STRING" id="937334.SAMN05444406_11137"/>
<feature type="binding site" evidence="8">
    <location>
        <position position="85"/>
    </location>
    <ligand>
        <name>substrate</name>
    </ligand>
</feature>
<keyword evidence="4 8" id="KW-0808">Transferase</keyword>
<dbReference type="SUPFAM" id="SSF53633">
    <property type="entry name" value="Carbamate kinase-like"/>
    <property type="match status" value="1"/>
</dbReference>
<dbReference type="HAMAP" id="MF_00456">
    <property type="entry name" value="ProB"/>
    <property type="match status" value="1"/>
</dbReference>
<evidence type="ECO:0000256" key="3">
    <source>
        <dbReference type="ARBA" id="ARBA00022650"/>
    </source>
</evidence>
<dbReference type="RefSeq" id="WP_092282281.1">
    <property type="nucleotide sequence ID" value="NZ_FOXR01000011.1"/>
</dbReference>
<feature type="binding site" evidence="8">
    <location>
        <begin position="204"/>
        <end position="205"/>
    </location>
    <ligand>
        <name>ATP</name>
        <dbReference type="ChEBI" id="CHEBI:30616"/>
    </ligand>
</feature>
<dbReference type="PROSITE" id="PS00902">
    <property type="entry name" value="GLUTAMATE_5_KINASE"/>
    <property type="match status" value="1"/>
</dbReference>
<feature type="binding site" evidence="8">
    <location>
        <position position="184"/>
    </location>
    <ligand>
        <name>substrate</name>
    </ligand>
</feature>
<dbReference type="CDD" id="cd04242">
    <property type="entry name" value="AAK_G5K_ProB"/>
    <property type="match status" value="1"/>
</dbReference>
<protein>
    <recommendedName>
        <fullName evidence="8">Glutamate 5-kinase</fullName>
        <ecNumber evidence="8">2.7.2.11</ecNumber>
    </recommendedName>
    <alternativeName>
        <fullName evidence="8">Gamma-glutamyl kinase</fullName>
        <shortName evidence="8">GK</shortName>
    </alternativeName>
</protein>
<evidence type="ECO:0000256" key="5">
    <source>
        <dbReference type="ARBA" id="ARBA00022741"/>
    </source>
</evidence>
<evidence type="ECO:0000256" key="1">
    <source>
        <dbReference type="ARBA" id="ARBA00022490"/>
    </source>
</evidence>
<dbReference type="PRINTS" id="PR00474">
    <property type="entry name" value="GLU5KINASE"/>
</dbReference>
<dbReference type="EC" id="2.7.2.11" evidence="8"/>
<dbReference type="InterPro" id="IPR041739">
    <property type="entry name" value="G5K_ProB"/>
</dbReference>
<comment type="pathway">
    <text evidence="8">Amino-acid biosynthesis; L-proline biosynthesis; L-glutamate 5-semialdehyde from L-glutamate: step 1/2.</text>
</comment>
<keyword evidence="5 8" id="KW-0547">Nucleotide-binding</keyword>
<keyword evidence="11" id="KW-1185">Reference proteome</keyword>
<dbReference type="InterPro" id="IPR005715">
    <property type="entry name" value="Glu_5kinase/COase_Synthase"/>
</dbReference>
<comment type="similarity">
    <text evidence="8">Belongs to the glutamate 5-kinase family.</text>
</comment>
<dbReference type="InterPro" id="IPR019797">
    <property type="entry name" value="Glutamate_5-kinase_CS"/>
</dbReference>
<dbReference type="PANTHER" id="PTHR43654">
    <property type="entry name" value="GLUTAMATE 5-KINASE"/>
    <property type="match status" value="1"/>
</dbReference>
<dbReference type="OrthoDB" id="9804434at2"/>
<comment type="function">
    <text evidence="8">Catalyzes the transfer of a phosphate group to glutamate to form L-glutamate 5-phosphate.</text>
</comment>
<evidence type="ECO:0000256" key="4">
    <source>
        <dbReference type="ARBA" id="ARBA00022679"/>
    </source>
</evidence>
<keyword evidence="2 8" id="KW-0028">Amino-acid biosynthesis</keyword>
<keyword evidence="6 8" id="KW-0418">Kinase</keyword>
<comment type="catalytic activity">
    <reaction evidence="8">
        <text>L-glutamate + ATP = L-glutamyl 5-phosphate + ADP</text>
        <dbReference type="Rhea" id="RHEA:14877"/>
        <dbReference type="ChEBI" id="CHEBI:29985"/>
        <dbReference type="ChEBI" id="CHEBI:30616"/>
        <dbReference type="ChEBI" id="CHEBI:58274"/>
        <dbReference type="ChEBI" id="CHEBI:456216"/>
        <dbReference type="EC" id="2.7.2.11"/>
    </reaction>
</comment>
<evidence type="ECO:0000256" key="8">
    <source>
        <dbReference type="HAMAP-Rule" id="MF_00456"/>
    </source>
</evidence>
<feature type="binding site" evidence="8">
    <location>
        <position position="172"/>
    </location>
    <ligand>
        <name>substrate</name>
    </ligand>
</feature>
<dbReference type="Proteomes" id="UP000198577">
    <property type="component" value="Unassembled WGS sequence"/>
</dbReference>
<dbReference type="Pfam" id="PF00696">
    <property type="entry name" value="AA_kinase"/>
    <property type="match status" value="1"/>
</dbReference>
<organism evidence="10 11">
    <name type="scientific">Caldicoprobacter faecalis</name>
    <dbReference type="NCBI Taxonomy" id="937334"/>
    <lineage>
        <taxon>Bacteria</taxon>
        <taxon>Bacillati</taxon>
        <taxon>Bacillota</taxon>
        <taxon>Clostridia</taxon>
        <taxon>Caldicoprobacterales</taxon>
        <taxon>Caldicoprobacteraceae</taxon>
        <taxon>Caldicoprobacter</taxon>
    </lineage>
</organism>
<name>A0A1I5VIN9_9FIRM</name>
<dbReference type="FunFam" id="3.40.1160.10:FF:000018">
    <property type="entry name" value="Glutamate 5-kinase"/>
    <property type="match status" value="1"/>
</dbReference>
<dbReference type="NCBIfam" id="TIGR01027">
    <property type="entry name" value="proB"/>
    <property type="match status" value="1"/>
</dbReference>
<dbReference type="AlphaFoldDB" id="A0A1I5VIN9"/>
<evidence type="ECO:0000313" key="11">
    <source>
        <dbReference type="Proteomes" id="UP000198577"/>
    </source>
</evidence>
<feature type="domain" description="Aspartate/glutamate/uridylate kinase" evidence="9">
    <location>
        <begin position="40"/>
        <end position="270"/>
    </location>
</feature>
<reference evidence="10 11" key="1">
    <citation type="submission" date="2016-10" db="EMBL/GenBank/DDBJ databases">
        <authorList>
            <person name="de Groot N.N."/>
        </authorList>
    </citation>
    <scope>NUCLEOTIDE SEQUENCE [LARGE SCALE GENOMIC DNA]</scope>
    <source>
        <strain evidence="10 11">DSM 20678</strain>
    </source>
</reference>
<dbReference type="EMBL" id="FOXR01000011">
    <property type="protein sequence ID" value="SFQ07242.1"/>
    <property type="molecule type" value="Genomic_DNA"/>
</dbReference>
<evidence type="ECO:0000256" key="2">
    <source>
        <dbReference type="ARBA" id="ARBA00022605"/>
    </source>
</evidence>
<feature type="binding site" evidence="8">
    <location>
        <position position="45"/>
    </location>
    <ligand>
        <name>ATP</name>
        <dbReference type="ChEBI" id="CHEBI:30616"/>
    </ligand>
</feature>
<keyword evidence="3 8" id="KW-0641">Proline biosynthesis</keyword>
<dbReference type="GO" id="GO:0005829">
    <property type="term" value="C:cytosol"/>
    <property type="evidence" value="ECO:0007669"/>
    <property type="project" value="TreeGrafter"/>
</dbReference>
<evidence type="ECO:0000256" key="6">
    <source>
        <dbReference type="ARBA" id="ARBA00022777"/>
    </source>
</evidence>
<evidence type="ECO:0000313" key="10">
    <source>
        <dbReference type="EMBL" id="SFQ07242.1"/>
    </source>
</evidence>
<dbReference type="InterPro" id="IPR011529">
    <property type="entry name" value="Glu_5kinase"/>
</dbReference>
<dbReference type="PANTHER" id="PTHR43654:SF3">
    <property type="entry name" value="GLUTAMATE 5-KINASE"/>
    <property type="match status" value="1"/>
</dbReference>
<dbReference type="PIRSF" id="PIRSF000729">
    <property type="entry name" value="GK"/>
    <property type="match status" value="1"/>
</dbReference>
<dbReference type="UniPathway" id="UPA00098">
    <property type="reaction ID" value="UER00359"/>
</dbReference>
<keyword evidence="7 8" id="KW-0067">ATP-binding</keyword>
<dbReference type="GO" id="GO:0004349">
    <property type="term" value="F:glutamate 5-kinase activity"/>
    <property type="evidence" value="ECO:0007669"/>
    <property type="project" value="UniProtKB-UniRule"/>
</dbReference>
<dbReference type="InterPro" id="IPR001057">
    <property type="entry name" value="Glu/AcGlu_kinase"/>
</dbReference>